<feature type="region of interest" description="Disordered" evidence="6">
    <location>
        <begin position="64"/>
        <end position="95"/>
    </location>
</feature>
<dbReference type="EMBL" id="CAFBLM010000002">
    <property type="protein sequence ID" value="CAB4857737.1"/>
    <property type="molecule type" value="Genomic_DNA"/>
</dbReference>
<evidence type="ECO:0000256" key="5">
    <source>
        <dbReference type="ARBA" id="ARBA00023136"/>
    </source>
</evidence>
<evidence type="ECO:0000256" key="7">
    <source>
        <dbReference type="SAM" id="Phobius"/>
    </source>
</evidence>
<dbReference type="InterPro" id="IPR027379">
    <property type="entry name" value="CLS_N"/>
</dbReference>
<evidence type="ECO:0000256" key="6">
    <source>
        <dbReference type="SAM" id="MobiDB-lite"/>
    </source>
</evidence>
<accession>A0A6J7CHH6</accession>
<protein>
    <submittedName>
        <fullName evidence="9">Unannotated protein</fullName>
    </submittedName>
</protein>
<evidence type="ECO:0000256" key="4">
    <source>
        <dbReference type="ARBA" id="ARBA00022989"/>
    </source>
</evidence>
<evidence type="ECO:0000256" key="2">
    <source>
        <dbReference type="ARBA" id="ARBA00022475"/>
    </source>
</evidence>
<keyword evidence="5 7" id="KW-0472">Membrane</keyword>
<dbReference type="Pfam" id="PF13396">
    <property type="entry name" value="PLDc_N"/>
    <property type="match status" value="1"/>
</dbReference>
<dbReference type="AlphaFoldDB" id="A0A6J7CHH6"/>
<gene>
    <name evidence="9" type="ORF">UFOPK3401_00078</name>
</gene>
<feature type="transmembrane region" description="Helical" evidence="7">
    <location>
        <begin position="37"/>
        <end position="56"/>
    </location>
</feature>
<evidence type="ECO:0000313" key="9">
    <source>
        <dbReference type="EMBL" id="CAB4857737.1"/>
    </source>
</evidence>
<keyword evidence="2" id="KW-1003">Cell membrane</keyword>
<keyword evidence="4 7" id="KW-1133">Transmembrane helix</keyword>
<evidence type="ECO:0000256" key="3">
    <source>
        <dbReference type="ARBA" id="ARBA00022692"/>
    </source>
</evidence>
<dbReference type="GO" id="GO:0005886">
    <property type="term" value="C:plasma membrane"/>
    <property type="evidence" value="ECO:0007669"/>
    <property type="project" value="UniProtKB-SubCell"/>
</dbReference>
<feature type="compositionally biased region" description="Basic and acidic residues" evidence="6">
    <location>
        <begin position="79"/>
        <end position="95"/>
    </location>
</feature>
<organism evidence="9">
    <name type="scientific">freshwater metagenome</name>
    <dbReference type="NCBI Taxonomy" id="449393"/>
    <lineage>
        <taxon>unclassified sequences</taxon>
        <taxon>metagenomes</taxon>
        <taxon>ecological metagenomes</taxon>
    </lineage>
</organism>
<proteinExistence type="predicted"/>
<keyword evidence="3 7" id="KW-0812">Transmembrane</keyword>
<reference evidence="9" key="1">
    <citation type="submission" date="2020-05" db="EMBL/GenBank/DDBJ databases">
        <authorList>
            <person name="Chiriac C."/>
            <person name="Salcher M."/>
            <person name="Ghai R."/>
            <person name="Kavagutti S V."/>
        </authorList>
    </citation>
    <scope>NUCLEOTIDE SEQUENCE</scope>
</reference>
<evidence type="ECO:0000259" key="8">
    <source>
        <dbReference type="Pfam" id="PF13396"/>
    </source>
</evidence>
<name>A0A6J7CHH6_9ZZZZ</name>
<sequence>MVRFLFYAMPVILGVWAIVDCAQTAPPDVRKLPRPLWVFIIAFVPVVGPVLWLAVGRSRGAHAWQRPIPRPSAPDDDPDFLRDLDRKRRRDESDS</sequence>
<comment type="subcellular location">
    <subcellularLocation>
        <location evidence="1">Cell membrane</location>
        <topology evidence="1">Multi-pass membrane protein</topology>
    </subcellularLocation>
</comment>
<evidence type="ECO:0000256" key="1">
    <source>
        <dbReference type="ARBA" id="ARBA00004651"/>
    </source>
</evidence>
<feature type="domain" description="Cardiolipin synthase N-terminal" evidence="8">
    <location>
        <begin position="12"/>
        <end position="57"/>
    </location>
</feature>